<dbReference type="PROSITE" id="PS50043">
    <property type="entry name" value="HTH_LUXR_2"/>
    <property type="match status" value="1"/>
</dbReference>
<evidence type="ECO:0000313" key="8">
    <source>
        <dbReference type="Proteomes" id="UP000515808"/>
    </source>
</evidence>
<evidence type="ECO:0000256" key="3">
    <source>
        <dbReference type="ARBA" id="ARBA00023163"/>
    </source>
</evidence>
<dbReference type="KEGG" id="ppec:H9W90_06785"/>
<feature type="transmembrane region" description="Helical" evidence="5">
    <location>
        <begin position="136"/>
        <end position="158"/>
    </location>
</feature>
<dbReference type="InterPro" id="IPR011623">
    <property type="entry name" value="7TMR_DISM_rcpt_extracell_dom1"/>
</dbReference>
<feature type="domain" description="HTH luxR-type" evidence="6">
    <location>
        <begin position="353"/>
        <end position="418"/>
    </location>
</feature>
<dbReference type="PANTHER" id="PTHR44688:SF16">
    <property type="entry name" value="DNA-BINDING TRANSCRIPTIONAL ACTIVATOR DEVR_DOSR"/>
    <property type="match status" value="1"/>
</dbReference>
<keyword evidence="3" id="KW-0804">Transcription</keyword>
<dbReference type="InterPro" id="IPR036388">
    <property type="entry name" value="WH-like_DNA-bd_sf"/>
</dbReference>
<dbReference type="Pfam" id="PF07695">
    <property type="entry name" value="7TMR-DISM_7TM"/>
    <property type="match status" value="1"/>
</dbReference>
<name>A0A7G9LDW1_9FLAO</name>
<dbReference type="InterPro" id="IPR011622">
    <property type="entry name" value="7TMR_DISM_rcpt_extracell_dom2"/>
</dbReference>
<dbReference type="AlphaFoldDB" id="A0A7G9LDW1"/>
<accession>A0A7G9LDW1</accession>
<dbReference type="InterPro" id="IPR000792">
    <property type="entry name" value="Tscrpt_reg_LuxR_C"/>
</dbReference>
<keyword evidence="1" id="KW-0805">Transcription regulation</keyword>
<dbReference type="GO" id="GO:0003677">
    <property type="term" value="F:DNA binding"/>
    <property type="evidence" value="ECO:0007669"/>
    <property type="project" value="UniProtKB-KW"/>
</dbReference>
<protein>
    <recommendedName>
        <fullName evidence="6">HTH luxR-type domain-containing protein</fullName>
    </recommendedName>
</protein>
<evidence type="ECO:0000256" key="1">
    <source>
        <dbReference type="ARBA" id="ARBA00023015"/>
    </source>
</evidence>
<dbReference type="Pfam" id="PF00196">
    <property type="entry name" value="GerE"/>
    <property type="match status" value="1"/>
</dbReference>
<dbReference type="EMBL" id="CP060695">
    <property type="protein sequence ID" value="QNM86810.1"/>
    <property type="molecule type" value="Genomic_DNA"/>
</dbReference>
<feature type="transmembrane region" description="Helical" evidence="5">
    <location>
        <begin position="170"/>
        <end position="190"/>
    </location>
</feature>
<dbReference type="CDD" id="cd06170">
    <property type="entry name" value="LuxR_C_like"/>
    <property type="match status" value="1"/>
</dbReference>
<keyword evidence="4" id="KW-0175">Coiled coil</keyword>
<evidence type="ECO:0000256" key="2">
    <source>
        <dbReference type="ARBA" id="ARBA00023125"/>
    </source>
</evidence>
<dbReference type="Pfam" id="PF07696">
    <property type="entry name" value="7TMR-DISMED2"/>
    <property type="match status" value="1"/>
</dbReference>
<feature type="transmembrane region" description="Helical" evidence="5">
    <location>
        <begin position="111"/>
        <end position="129"/>
    </location>
</feature>
<dbReference type="SMART" id="SM00421">
    <property type="entry name" value="HTH_LUXR"/>
    <property type="match status" value="1"/>
</dbReference>
<dbReference type="GO" id="GO:0006355">
    <property type="term" value="P:regulation of DNA-templated transcription"/>
    <property type="evidence" value="ECO:0007669"/>
    <property type="project" value="InterPro"/>
</dbReference>
<evidence type="ECO:0000256" key="5">
    <source>
        <dbReference type="SAM" id="Phobius"/>
    </source>
</evidence>
<feature type="transmembrane region" description="Helical" evidence="5">
    <location>
        <begin position="202"/>
        <end position="219"/>
    </location>
</feature>
<feature type="transmembrane region" description="Helical" evidence="5">
    <location>
        <begin position="225"/>
        <end position="245"/>
    </location>
</feature>
<organism evidence="7 8">
    <name type="scientific">Polaribacter pectinis</name>
    <dbReference type="NCBI Taxonomy" id="2738844"/>
    <lineage>
        <taxon>Bacteria</taxon>
        <taxon>Pseudomonadati</taxon>
        <taxon>Bacteroidota</taxon>
        <taxon>Flavobacteriia</taxon>
        <taxon>Flavobacteriales</taxon>
        <taxon>Flavobacteriaceae</taxon>
    </lineage>
</organism>
<gene>
    <name evidence="7" type="ORF">H9W90_06785</name>
</gene>
<proteinExistence type="predicted"/>
<keyword evidence="8" id="KW-1185">Reference proteome</keyword>
<dbReference type="PRINTS" id="PR00038">
    <property type="entry name" value="HTHLUXR"/>
</dbReference>
<feature type="coiled-coil region" evidence="4">
    <location>
        <begin position="306"/>
        <end position="333"/>
    </location>
</feature>
<evidence type="ECO:0000256" key="4">
    <source>
        <dbReference type="SAM" id="Coils"/>
    </source>
</evidence>
<dbReference type="SUPFAM" id="SSF46894">
    <property type="entry name" value="C-terminal effector domain of the bipartite response regulators"/>
    <property type="match status" value="1"/>
</dbReference>
<reference evidence="7 8" key="1">
    <citation type="submission" date="2020-08" db="EMBL/GenBank/DDBJ databases">
        <title>Polaribacter sp. L12M9 isolated from gut of the Korean scallop.</title>
        <authorList>
            <person name="Jeong Y.S."/>
        </authorList>
    </citation>
    <scope>NUCLEOTIDE SEQUENCE [LARGE SCALE GENOMIC DNA]</scope>
    <source>
        <strain evidence="7 8">L12M9</strain>
    </source>
</reference>
<dbReference type="InterPro" id="IPR016032">
    <property type="entry name" value="Sig_transdc_resp-reg_C-effctor"/>
</dbReference>
<keyword evidence="5" id="KW-0812">Transmembrane</keyword>
<dbReference type="RefSeq" id="WP_187483685.1">
    <property type="nucleotide sequence ID" value="NZ_CP060695.1"/>
</dbReference>
<feature type="transmembrane region" description="Helical" evidence="5">
    <location>
        <begin position="288"/>
        <end position="309"/>
    </location>
</feature>
<dbReference type="PANTHER" id="PTHR44688">
    <property type="entry name" value="DNA-BINDING TRANSCRIPTIONAL ACTIVATOR DEVR_DOSR"/>
    <property type="match status" value="1"/>
</dbReference>
<keyword evidence="2" id="KW-0238">DNA-binding</keyword>
<dbReference type="Gene3D" id="1.10.10.10">
    <property type="entry name" value="Winged helix-like DNA-binding domain superfamily/Winged helix DNA-binding domain"/>
    <property type="match status" value="1"/>
</dbReference>
<keyword evidence="5" id="KW-0472">Membrane</keyword>
<evidence type="ECO:0000313" key="7">
    <source>
        <dbReference type="EMBL" id="QNM86810.1"/>
    </source>
</evidence>
<feature type="transmembrane region" description="Helical" evidence="5">
    <location>
        <begin position="257"/>
        <end position="276"/>
    </location>
</feature>
<keyword evidence="5" id="KW-1133">Transmembrane helix</keyword>
<sequence length="418" mass="49258">MNSGTYWFKVEVNKNKENLVAFLPTHNINRIDIYKSNNNQLKYVTSTGNSILLNEIPVDYKFPAFKISSNNTKKTTFYLKVDFPREANFPLKIKTEKDFVSFTIKKIKINSFYYGSCIVIILLNLFLYFKFKNNTYLFYLLFVASLMCLFLLLDGSFIDIFRGNNFYYKLEYLILIPCEIWFALFSIKFLNIHKRYPKYYKLLLILPSLTIVLFFLSIVTNNYLIAVFSITISVMLILPLFWFYALFKIKEMPYAKFYVVGFLIFVPFSIYFMFGLPCGLWQVNGEMLTLKISSWLDMFVFTYSIILMMQHKREENEREILNLQENLQKLSIDSSIKKQTLLEDSYLILLKENVLGIEPLTLRELDVLKALSKNLNNTEISNKLFISKNTVKYHIRNIYAKANVKTRTELKTKLSTSA</sequence>
<evidence type="ECO:0000259" key="6">
    <source>
        <dbReference type="PROSITE" id="PS50043"/>
    </source>
</evidence>
<dbReference type="Proteomes" id="UP000515808">
    <property type="component" value="Chromosome"/>
</dbReference>
<dbReference type="Gene3D" id="2.60.40.2380">
    <property type="match status" value="1"/>
</dbReference>